<proteinExistence type="inferred from homology"/>
<feature type="chain" id="PRO_5040409908" description="Peptidase C1A papain C-terminal domain-containing protein" evidence="2">
    <location>
        <begin position="18"/>
        <end position="282"/>
    </location>
</feature>
<comment type="similarity">
    <text evidence="1">Belongs to the peptidase C1 family.</text>
</comment>
<evidence type="ECO:0000256" key="1">
    <source>
        <dbReference type="ARBA" id="ARBA00008455"/>
    </source>
</evidence>
<name>A0A9Q0R9L1_ANAIG</name>
<evidence type="ECO:0000313" key="5">
    <source>
        <dbReference type="Proteomes" id="UP001149090"/>
    </source>
</evidence>
<dbReference type="PROSITE" id="PS00139">
    <property type="entry name" value="THIOL_PROTEASE_CYS"/>
    <property type="match status" value="1"/>
</dbReference>
<sequence>MKAFIFVTLLVITLIRASTWTSGVNPRFEGVSMEEFRALLGSPISDETPIYSKPKEGLPDSYNFYESYPQCKTGILDQGQCGSCWAFGTAESFSHRYCRAKGENLVFSPQTLVSCDWEGNQGCNGGMPHLAWDFIEVGGIETLTCFPYVSGGGDNGKCLKECVNSESFTKYHAKLLSTKDYSGQDSMMEAIYNDGPITGTFNVYADFMNYTSGVYQYKSGALEGGHAILIRGWGVTNDDAKTPYWICDNSWGYTWGMKGSFWILRGSNECGIESGACAGLPK</sequence>
<keyword evidence="2" id="KW-0732">Signal</keyword>
<evidence type="ECO:0000256" key="2">
    <source>
        <dbReference type="SAM" id="SignalP"/>
    </source>
</evidence>
<dbReference type="GO" id="GO:0006508">
    <property type="term" value="P:proteolysis"/>
    <property type="evidence" value="ECO:0007669"/>
    <property type="project" value="InterPro"/>
</dbReference>
<dbReference type="PANTHER" id="PTHR12411">
    <property type="entry name" value="CYSTEINE PROTEASE FAMILY C1-RELATED"/>
    <property type="match status" value="1"/>
</dbReference>
<protein>
    <recommendedName>
        <fullName evidence="3">Peptidase C1A papain C-terminal domain-containing protein</fullName>
    </recommendedName>
</protein>
<accession>A0A9Q0R9L1</accession>
<feature type="domain" description="Peptidase C1A papain C-terminal" evidence="3">
    <location>
        <begin position="58"/>
        <end position="280"/>
    </location>
</feature>
<reference evidence="4" key="1">
    <citation type="submission" date="2022-10" db="EMBL/GenBank/DDBJ databases">
        <title>Novel sulphate-reducing endosymbionts in the free-living metamonad Anaeramoeba.</title>
        <authorList>
            <person name="Jerlstrom-Hultqvist J."/>
            <person name="Cepicka I."/>
            <person name="Gallot-Lavallee L."/>
            <person name="Salas-Leiva D."/>
            <person name="Curtis B.A."/>
            <person name="Zahonova K."/>
            <person name="Pipaliya S."/>
            <person name="Dacks J."/>
            <person name="Roger A.J."/>
        </authorList>
    </citation>
    <scope>NUCLEOTIDE SEQUENCE</scope>
    <source>
        <strain evidence="4">BMAN</strain>
    </source>
</reference>
<evidence type="ECO:0000313" key="4">
    <source>
        <dbReference type="EMBL" id="KAJ5072011.1"/>
    </source>
</evidence>
<comment type="caution">
    <text evidence="4">The sequence shown here is derived from an EMBL/GenBank/DDBJ whole genome shotgun (WGS) entry which is preliminary data.</text>
</comment>
<dbReference type="OrthoDB" id="15078at2759"/>
<dbReference type="Pfam" id="PF00112">
    <property type="entry name" value="Peptidase_C1"/>
    <property type="match status" value="1"/>
</dbReference>
<dbReference type="OMA" id="ASSCIDW"/>
<gene>
    <name evidence="4" type="ORF">M0811_09655</name>
</gene>
<dbReference type="AlphaFoldDB" id="A0A9Q0R9L1"/>
<dbReference type="PRINTS" id="PR00705">
    <property type="entry name" value="PAPAIN"/>
</dbReference>
<evidence type="ECO:0000259" key="3">
    <source>
        <dbReference type="SMART" id="SM00645"/>
    </source>
</evidence>
<dbReference type="EMBL" id="JAPDFW010000083">
    <property type="protein sequence ID" value="KAJ5072011.1"/>
    <property type="molecule type" value="Genomic_DNA"/>
</dbReference>
<keyword evidence="5" id="KW-1185">Reference proteome</keyword>
<dbReference type="InterPro" id="IPR000169">
    <property type="entry name" value="Pept_cys_AS"/>
</dbReference>
<dbReference type="InterPro" id="IPR038765">
    <property type="entry name" value="Papain-like_cys_pep_sf"/>
</dbReference>
<dbReference type="GO" id="GO:0008234">
    <property type="term" value="F:cysteine-type peptidase activity"/>
    <property type="evidence" value="ECO:0007669"/>
    <property type="project" value="InterPro"/>
</dbReference>
<dbReference type="Gene3D" id="3.90.70.10">
    <property type="entry name" value="Cysteine proteinases"/>
    <property type="match status" value="1"/>
</dbReference>
<dbReference type="InterPro" id="IPR013128">
    <property type="entry name" value="Peptidase_C1A"/>
</dbReference>
<dbReference type="Proteomes" id="UP001149090">
    <property type="component" value="Unassembled WGS sequence"/>
</dbReference>
<organism evidence="4 5">
    <name type="scientific">Anaeramoeba ignava</name>
    <name type="common">Anaerobic marine amoeba</name>
    <dbReference type="NCBI Taxonomy" id="1746090"/>
    <lineage>
        <taxon>Eukaryota</taxon>
        <taxon>Metamonada</taxon>
        <taxon>Anaeramoebidae</taxon>
        <taxon>Anaeramoeba</taxon>
    </lineage>
</organism>
<dbReference type="InterPro" id="IPR000668">
    <property type="entry name" value="Peptidase_C1A_C"/>
</dbReference>
<feature type="signal peptide" evidence="2">
    <location>
        <begin position="1"/>
        <end position="17"/>
    </location>
</feature>
<dbReference type="SUPFAM" id="SSF54001">
    <property type="entry name" value="Cysteine proteinases"/>
    <property type="match status" value="1"/>
</dbReference>
<dbReference type="SMART" id="SM00645">
    <property type="entry name" value="Pept_C1"/>
    <property type="match status" value="1"/>
</dbReference>